<gene>
    <name evidence="2" type="ORF">K6753_14440</name>
</gene>
<feature type="region of interest" description="Disordered" evidence="1">
    <location>
        <begin position="63"/>
        <end position="96"/>
    </location>
</feature>
<organism evidence="2 3">
    <name type="scientific">Novilysobacter selenitireducens</name>
    <dbReference type="NCBI Taxonomy" id="2872639"/>
    <lineage>
        <taxon>Bacteria</taxon>
        <taxon>Pseudomonadati</taxon>
        <taxon>Pseudomonadota</taxon>
        <taxon>Gammaproteobacteria</taxon>
        <taxon>Lysobacterales</taxon>
        <taxon>Lysobacteraceae</taxon>
        <taxon>Novilysobacter</taxon>
    </lineage>
</organism>
<evidence type="ECO:0000313" key="2">
    <source>
        <dbReference type="EMBL" id="MBZ4040724.1"/>
    </source>
</evidence>
<sequence>PVAPQPQYFDPNQQIAWAYQQMMLQQAAIAQQHHQNQFMAELGRARANSNPQQNDFFPAQSQVPMIPGFPFQSGTPPAHPGYNGSPQSFRRGPQGH</sequence>
<keyword evidence="3" id="KW-1185">Reference proteome</keyword>
<name>A0ABS7TA18_9GAMM</name>
<proteinExistence type="predicted"/>
<dbReference type="RefSeq" id="WP_223677173.1">
    <property type="nucleotide sequence ID" value="NZ_JAINZW010000047.1"/>
</dbReference>
<dbReference type="Proteomes" id="UP001430954">
    <property type="component" value="Unassembled WGS sequence"/>
</dbReference>
<accession>A0ABS7TA18</accession>
<protein>
    <submittedName>
        <fullName evidence="2">Uncharacterized protein</fullName>
    </submittedName>
</protein>
<feature type="non-terminal residue" evidence="2">
    <location>
        <position position="1"/>
    </location>
</feature>
<evidence type="ECO:0000256" key="1">
    <source>
        <dbReference type="SAM" id="MobiDB-lite"/>
    </source>
</evidence>
<evidence type="ECO:0000313" key="3">
    <source>
        <dbReference type="Proteomes" id="UP001430954"/>
    </source>
</evidence>
<feature type="non-terminal residue" evidence="2">
    <location>
        <position position="96"/>
    </location>
</feature>
<dbReference type="EMBL" id="JAINZW010000047">
    <property type="protein sequence ID" value="MBZ4040724.1"/>
    <property type="molecule type" value="Genomic_DNA"/>
</dbReference>
<comment type="caution">
    <text evidence="2">The sequence shown here is derived from an EMBL/GenBank/DDBJ whole genome shotgun (WGS) entry which is preliminary data.</text>
</comment>
<reference evidence="2 3" key="1">
    <citation type="submission" date="2021-09" db="EMBL/GenBank/DDBJ databases">
        <title>Lysobacter sp. 13A isolated from the river sediment.</title>
        <authorList>
            <person name="Liu H."/>
            <person name="Li S."/>
            <person name="Mao S."/>
        </authorList>
    </citation>
    <scope>NUCLEOTIDE SEQUENCE [LARGE SCALE GENOMIC DNA]</scope>
    <source>
        <strain evidence="2 3">13A</strain>
    </source>
</reference>